<dbReference type="Gene3D" id="3.40.50.410">
    <property type="entry name" value="von Willebrand factor, type A domain"/>
    <property type="match status" value="1"/>
</dbReference>
<dbReference type="EMBL" id="JAOQBH010000027">
    <property type="protein sequence ID" value="KAJ4115342.1"/>
    <property type="molecule type" value="Genomic_DNA"/>
</dbReference>
<dbReference type="InterPro" id="IPR002035">
    <property type="entry name" value="VWF_A"/>
</dbReference>
<feature type="region of interest" description="Disordered" evidence="1">
    <location>
        <begin position="987"/>
        <end position="1006"/>
    </location>
</feature>
<evidence type="ECO:0000313" key="5">
    <source>
        <dbReference type="Proteomes" id="UP001152024"/>
    </source>
</evidence>
<dbReference type="Pfam" id="PF08487">
    <property type="entry name" value="VIT"/>
    <property type="match status" value="1"/>
</dbReference>
<keyword evidence="5" id="KW-1185">Reference proteome</keyword>
<proteinExistence type="predicted"/>
<organism evidence="4 5">
    <name type="scientific">Fusarium equiseti</name>
    <name type="common">Fusarium scirpi</name>
    <dbReference type="NCBI Taxonomy" id="61235"/>
    <lineage>
        <taxon>Eukaryota</taxon>
        <taxon>Fungi</taxon>
        <taxon>Dikarya</taxon>
        <taxon>Ascomycota</taxon>
        <taxon>Pezizomycotina</taxon>
        <taxon>Sordariomycetes</taxon>
        <taxon>Hypocreomycetidae</taxon>
        <taxon>Hypocreales</taxon>
        <taxon>Nectriaceae</taxon>
        <taxon>Fusarium</taxon>
        <taxon>Fusarium incarnatum-equiseti species complex</taxon>
    </lineage>
</organism>
<feature type="domain" description="VWFA" evidence="2">
    <location>
        <begin position="384"/>
        <end position="586"/>
    </location>
</feature>
<feature type="domain" description="VIT" evidence="3">
    <location>
        <begin position="93"/>
        <end position="224"/>
    </location>
</feature>
<dbReference type="SUPFAM" id="SSF53300">
    <property type="entry name" value="vWA-like"/>
    <property type="match status" value="1"/>
</dbReference>
<comment type="caution">
    <text evidence="4">The sequence shown here is derived from an EMBL/GenBank/DDBJ whole genome shotgun (WGS) entry which is preliminary data.</text>
</comment>
<evidence type="ECO:0000259" key="3">
    <source>
        <dbReference type="PROSITE" id="PS51468"/>
    </source>
</evidence>
<feature type="compositionally biased region" description="Polar residues" evidence="1">
    <location>
        <begin position="989"/>
        <end position="999"/>
    </location>
</feature>
<dbReference type="SMART" id="SM00327">
    <property type="entry name" value="VWA"/>
    <property type="match status" value="1"/>
</dbReference>
<feature type="region of interest" description="Disordered" evidence="1">
    <location>
        <begin position="840"/>
        <end position="872"/>
    </location>
</feature>
<accession>A0ABQ8QXP0</accession>
<dbReference type="InterPro" id="IPR036465">
    <property type="entry name" value="vWFA_dom_sf"/>
</dbReference>
<evidence type="ECO:0000259" key="2">
    <source>
        <dbReference type="PROSITE" id="PS50234"/>
    </source>
</evidence>
<dbReference type="SMART" id="SM00609">
    <property type="entry name" value="VIT"/>
    <property type="match status" value="1"/>
</dbReference>
<gene>
    <name evidence="4" type="ORF">NW768_011194</name>
</gene>
<dbReference type="InterPro" id="IPR013694">
    <property type="entry name" value="VIT"/>
</dbReference>
<dbReference type="PANTHER" id="PTHR45737">
    <property type="entry name" value="VON WILLEBRAND FACTOR A DOMAIN-CONTAINING PROTEIN 5A"/>
    <property type="match status" value="1"/>
</dbReference>
<dbReference type="Pfam" id="PF13768">
    <property type="entry name" value="VWA_3"/>
    <property type="match status" value="1"/>
</dbReference>
<dbReference type="PANTHER" id="PTHR45737:SF4">
    <property type="entry name" value="VON WILLEBRAND DOMAIN PROTEIN (AFU_ORTHOLOGUE AFUA_4G01160)"/>
    <property type="match status" value="1"/>
</dbReference>
<dbReference type="Proteomes" id="UP001152024">
    <property type="component" value="Unassembled WGS sequence"/>
</dbReference>
<protein>
    <submittedName>
        <fullName evidence="4">Uncharacterized protein</fullName>
    </submittedName>
</protein>
<evidence type="ECO:0000313" key="4">
    <source>
        <dbReference type="EMBL" id="KAJ4115342.1"/>
    </source>
</evidence>
<dbReference type="PROSITE" id="PS50234">
    <property type="entry name" value="VWFA"/>
    <property type="match status" value="1"/>
</dbReference>
<name>A0ABQ8QXP0_FUSEQ</name>
<reference evidence="4" key="1">
    <citation type="submission" date="2022-09" db="EMBL/GenBank/DDBJ databases">
        <title>Fusarium specimens isolated from Avocado Roots.</title>
        <authorList>
            <person name="Stajich J."/>
            <person name="Roper C."/>
            <person name="Heimlech-Rivalta G."/>
        </authorList>
    </citation>
    <scope>NUCLEOTIDE SEQUENCE</scope>
    <source>
        <strain evidence="4">CF00095</strain>
    </source>
</reference>
<dbReference type="PROSITE" id="PS51468">
    <property type="entry name" value="VIT"/>
    <property type="match status" value="1"/>
</dbReference>
<sequence>MSSRHVPTRRLKSGVLFSAPDDILRVPPDESTRRPKKKRFNNIRKMIPGVRKKGVGEEMASLDASPALGHQESIAMFAKFVDPSSYGSSNHPKNPPVSSQEKETLCLPVLKVSSTATVEGTLAHMVLKQSFHNPSQMTIKEARHTFPLYDGAVVTAFECTIGDERRIRGLVKPKEEARKEYKEAIRDQTKAAALLEEHTPEIFETSLGNIPAMTTVEIKIVYIQELNVVMMEGEVSEGIALIIPTSIAPCYSKPKSVGKLPEELPHDKLDIEIQILNDGHINPDGCLEESGHLVDYHGAKKMESPQRLNGQHPVNEYYFWEHHSESPVLKKDFVFVVPMQKGHEVQSRAVLSQPDESGLAAMMVSIRPNELFRNAIIPQSFTGEILFLLDQSGSMDGWVGNDEASSDDSSFGSIRPQSRSSFRKIDVLREAMQLVLAGLPKTCFFNIISWGSETWAMWEQSRQHSPENLSEAKEYISEIMADMGGTDLLRALKSTVQRRRDDGKSTQIVVLTDGELDPEEPMEFVWKTRQELQENVRFFALGIGDDVPRSLIESIAELGGGFGDVVDTAQNPRWHARLNRLTRSALEPDTWDCDINIGDGFQQKSLIDYKPNGDTSEAQLIPYFQAPSNIAGLHPFRFTSIFFLIDVKNNEALPSEVTITTTTHGAKKKMYRVPVQSAAFQDGTMHQLAAKATLMDLEDLVKQQPSSTRLAEENAQSIGTRYSITSKWTSFVAVPEDEPANAQGSLMEHYKAMFDGIDITELLNTESEDESEHGSDMFPHDYHKITPGNAAYADNSASLGTAFPPSDDDPILTEWTGAESPRFRFERTNLPVWATGLKGSDVQVGDHPSTAQGESLGQPPTAKAGPWSSTSELDRETTLIEYNPKGSENVASDEVLPTYSSNDGKHAEHVMIPGGTTRVYNGDSMAMDEGFEWVRKKSRPPRSKPDHDDPLREYLAEYRTSTMVMEPKREPVVDGCLPEPSGPSILNGFDSSDCGSTETDSVRHDTSEAMDPLDWEIAVKHQNGQGLFELPEEARSILHLHFCPKTRFELAIRLSKILHDQGLEESLCIQIIDSMMVVRCYQTHLAATEDIWDLMMERAQDAIAEVIGQDTLLLFEEILNDSMIHQHYKAATGVGEQDEGSIGEATCPVCHIQWQTSRAFFCPFDHDSGTSHAFKEWDGFWKHQQEDGHMVCPREGD</sequence>
<evidence type="ECO:0000256" key="1">
    <source>
        <dbReference type="SAM" id="MobiDB-lite"/>
    </source>
</evidence>